<evidence type="ECO:0000256" key="10">
    <source>
        <dbReference type="RuleBase" id="RU366073"/>
    </source>
</evidence>
<dbReference type="CDD" id="cd09597">
    <property type="entry name" value="M4_TLP"/>
    <property type="match status" value="1"/>
</dbReference>
<dbReference type="AlphaFoldDB" id="A0A0W0ZHT3"/>
<dbReference type="Pfam" id="PF01447">
    <property type="entry name" value="Peptidase_M4"/>
    <property type="match status" value="1"/>
</dbReference>
<dbReference type="InterPro" id="IPR050728">
    <property type="entry name" value="Zinc_Metalloprotease_M4"/>
</dbReference>
<dbReference type="GO" id="GO:0005576">
    <property type="term" value="C:extracellular region"/>
    <property type="evidence" value="ECO:0007669"/>
    <property type="project" value="UniProtKB-SubCell"/>
</dbReference>
<name>A0A0W0ZHT3_9GAMM</name>
<keyword evidence="15" id="KW-1185">Reference proteome</keyword>
<comment type="caution">
    <text evidence="14">The sequence shown here is derived from an EMBL/GenBank/DDBJ whole genome shotgun (WGS) entry which is preliminary data.</text>
</comment>
<dbReference type="Gene3D" id="3.10.170.10">
    <property type="match status" value="1"/>
</dbReference>
<evidence type="ECO:0000259" key="13">
    <source>
        <dbReference type="Pfam" id="PF07504"/>
    </source>
</evidence>
<dbReference type="Gene3D" id="3.10.450.40">
    <property type="match status" value="1"/>
</dbReference>
<feature type="signal peptide" evidence="10">
    <location>
        <begin position="1"/>
        <end position="24"/>
    </location>
</feature>
<dbReference type="GO" id="GO:0006508">
    <property type="term" value="P:proteolysis"/>
    <property type="evidence" value="ECO:0007669"/>
    <property type="project" value="UniProtKB-KW"/>
</dbReference>
<evidence type="ECO:0000256" key="5">
    <source>
        <dbReference type="ARBA" id="ARBA00022801"/>
    </source>
</evidence>
<dbReference type="InterPro" id="IPR001570">
    <property type="entry name" value="Peptidase_M4_C_domain"/>
</dbReference>
<feature type="domain" description="Peptidase M4" evidence="11">
    <location>
        <begin position="228"/>
        <end position="378"/>
    </location>
</feature>
<dbReference type="InterPro" id="IPR011096">
    <property type="entry name" value="FTP_domain"/>
</dbReference>
<dbReference type="Pfam" id="PF02868">
    <property type="entry name" value="Peptidase_M4_C"/>
    <property type="match status" value="1"/>
</dbReference>
<dbReference type="InterPro" id="IPR013856">
    <property type="entry name" value="Peptidase_M4_domain"/>
</dbReference>
<keyword evidence="8" id="KW-0865">Zymogen</keyword>
<dbReference type="PANTHER" id="PTHR33794">
    <property type="entry name" value="BACILLOLYSIN"/>
    <property type="match status" value="1"/>
</dbReference>
<proteinExistence type="inferred from homology"/>
<dbReference type="Proteomes" id="UP000054926">
    <property type="component" value="Unassembled WGS sequence"/>
</dbReference>
<evidence type="ECO:0000256" key="9">
    <source>
        <dbReference type="PIRSR" id="PIRSR623612-1"/>
    </source>
</evidence>
<keyword evidence="5 10" id="KW-0378">Hydrolase</keyword>
<evidence type="ECO:0000259" key="11">
    <source>
        <dbReference type="Pfam" id="PF01447"/>
    </source>
</evidence>
<evidence type="ECO:0000256" key="7">
    <source>
        <dbReference type="ARBA" id="ARBA00023049"/>
    </source>
</evidence>
<dbReference type="GO" id="GO:0046872">
    <property type="term" value="F:metal ion binding"/>
    <property type="evidence" value="ECO:0007669"/>
    <property type="project" value="UniProtKB-UniRule"/>
</dbReference>
<feature type="domain" description="Peptidase M4 C-terminal" evidence="12">
    <location>
        <begin position="381"/>
        <end position="514"/>
    </location>
</feature>
<evidence type="ECO:0000313" key="15">
    <source>
        <dbReference type="Proteomes" id="UP000054926"/>
    </source>
</evidence>
<evidence type="ECO:0000256" key="1">
    <source>
        <dbReference type="ARBA" id="ARBA00009388"/>
    </source>
</evidence>
<keyword evidence="7 10" id="KW-0482">Metalloprotease</keyword>
<dbReference type="InterPro" id="IPR023612">
    <property type="entry name" value="Peptidase_M4"/>
</dbReference>
<evidence type="ECO:0000256" key="4">
    <source>
        <dbReference type="ARBA" id="ARBA00022729"/>
    </source>
</evidence>
<dbReference type="OrthoDB" id="5378341at2"/>
<keyword evidence="4 10" id="KW-0732">Signal</keyword>
<keyword evidence="10" id="KW-0964">Secreted</keyword>
<reference evidence="14 15" key="1">
    <citation type="submission" date="2015-11" db="EMBL/GenBank/DDBJ databases">
        <title>Genomic analysis of 38 Legionella species identifies large and diverse effector repertoires.</title>
        <authorList>
            <person name="Burstein D."/>
            <person name="Amaro F."/>
            <person name="Zusman T."/>
            <person name="Lifshitz Z."/>
            <person name="Cohen O."/>
            <person name="Gilbert J.A."/>
            <person name="Pupko T."/>
            <person name="Shuman H.A."/>
            <person name="Segal G."/>
        </authorList>
    </citation>
    <scope>NUCLEOTIDE SEQUENCE [LARGE SCALE GENOMIC DNA]</scope>
    <source>
        <strain evidence="14 15">IMVS3376</strain>
    </source>
</reference>
<protein>
    <recommendedName>
        <fullName evidence="10">Neutral metalloproteinase</fullName>
        <ecNumber evidence="10">3.4.24.-</ecNumber>
    </recommendedName>
</protein>
<dbReference type="PRINTS" id="PR00730">
    <property type="entry name" value="THERMOLYSIN"/>
</dbReference>
<comment type="similarity">
    <text evidence="1 10">Belongs to the peptidase M4 family.</text>
</comment>
<sequence length="549" mass="60906">MHHNYYLSPLAVALALGIASSARAAEPMLLQKASIEQVKQKFGLTIQGVSVVKDSLRFVSEHTDSNKVTHVRMQQQYVGFPVYGGYAIMHSMHTVNSLAKAKSNVAMNGVVYQGLQTELGQPDASFVKNADAALQQFKAKYVGKDVSDEKVTPMVYIDAQHKAHWAYKVSALVVHQDKIPERPTAIIDAKTNQAFVQWNDIKTQNRDSVNGSGFGGNNKVGFIQYGTDLPYLDLTRDATNELCFMENADVKVIDMGHKYSARSRAMKFNCPTNDANIYLTGYKADGYDKDNGAASPTNDALYSGHVIHHMYKDWYNANALSNEDGTPMQLVMRVHYGEGYENAYWDGRQMTFGDGDTMMYPLVSLGVAAHEISHGFTEQHSNLEYYGQSGGMNEAFSDMAAQAAEYYSVNKSTWQIGGEIMKEDSGYDALRYMDMPSRDGESIDTADEYYGGLDVHYSSGVYNHLFYILANQANWNTRLAFDVMVKANMDYWTPYSNFDDGGEGLVSAINDLVAGDPSHAKYPETAVCDVKKSLSEVKIMINMDGCTSN</sequence>
<dbReference type="EMBL" id="LNYY01000019">
    <property type="protein sequence ID" value="KTD68733.1"/>
    <property type="molecule type" value="Genomic_DNA"/>
</dbReference>
<dbReference type="Gene3D" id="3.10.450.490">
    <property type="match status" value="1"/>
</dbReference>
<evidence type="ECO:0000256" key="8">
    <source>
        <dbReference type="ARBA" id="ARBA00023145"/>
    </source>
</evidence>
<organism evidence="14 15">
    <name type="scientific">Legionella steelei</name>
    <dbReference type="NCBI Taxonomy" id="947033"/>
    <lineage>
        <taxon>Bacteria</taxon>
        <taxon>Pseudomonadati</taxon>
        <taxon>Pseudomonadota</taxon>
        <taxon>Gammaproteobacteria</taxon>
        <taxon>Legionellales</taxon>
        <taxon>Legionellaceae</taxon>
        <taxon>Legionella</taxon>
    </lineage>
</organism>
<feature type="active site" evidence="9">
    <location>
        <position position="371"/>
    </location>
</feature>
<gene>
    <name evidence="14" type="primary">proA</name>
    <name evidence="14" type="ORF">Lste_1891</name>
</gene>
<dbReference type="RefSeq" id="WP_058510800.1">
    <property type="nucleotide sequence ID" value="NZ_DAIOMV010000006.1"/>
</dbReference>
<dbReference type="EC" id="3.4.24.-" evidence="10"/>
<comment type="cofactor">
    <cofactor evidence="10">
        <name>Zn(2+)</name>
        <dbReference type="ChEBI" id="CHEBI:29105"/>
    </cofactor>
</comment>
<evidence type="ECO:0000313" key="14">
    <source>
        <dbReference type="EMBL" id="KTD68733.1"/>
    </source>
</evidence>
<comment type="subcellular location">
    <subcellularLocation>
        <location evidence="10">Secreted</location>
    </subcellularLocation>
</comment>
<dbReference type="GO" id="GO:0004222">
    <property type="term" value="F:metalloendopeptidase activity"/>
    <property type="evidence" value="ECO:0007669"/>
    <property type="project" value="UniProtKB-UniRule"/>
</dbReference>
<keyword evidence="3" id="KW-0479">Metal-binding</keyword>
<dbReference type="NCBIfam" id="NF045902">
    <property type="entry name" value="MetaloprotProALeg"/>
    <property type="match status" value="1"/>
</dbReference>
<keyword evidence="6 10" id="KW-0862">Zinc</keyword>
<feature type="domain" description="FTP" evidence="13">
    <location>
        <begin position="54"/>
        <end position="90"/>
    </location>
</feature>
<dbReference type="InterPro" id="IPR027268">
    <property type="entry name" value="Peptidase_M4/M1_CTD_sf"/>
</dbReference>
<evidence type="ECO:0000256" key="6">
    <source>
        <dbReference type="ARBA" id="ARBA00022833"/>
    </source>
</evidence>
<dbReference type="Pfam" id="PF07504">
    <property type="entry name" value="FTP"/>
    <property type="match status" value="1"/>
</dbReference>
<dbReference type="PATRIC" id="fig|947033.5.peg.2008"/>
<evidence type="ECO:0000256" key="2">
    <source>
        <dbReference type="ARBA" id="ARBA00022670"/>
    </source>
</evidence>
<evidence type="ECO:0000256" key="3">
    <source>
        <dbReference type="ARBA" id="ARBA00022723"/>
    </source>
</evidence>
<comment type="function">
    <text evidence="10">Extracellular zinc metalloprotease.</text>
</comment>
<dbReference type="PANTHER" id="PTHR33794:SF1">
    <property type="entry name" value="BACILLOLYSIN"/>
    <property type="match status" value="1"/>
</dbReference>
<evidence type="ECO:0000259" key="12">
    <source>
        <dbReference type="Pfam" id="PF02868"/>
    </source>
</evidence>
<accession>A0A0W0ZHT3</accession>
<feature type="active site" description="Proton donor" evidence="9">
    <location>
        <position position="456"/>
    </location>
</feature>
<dbReference type="SUPFAM" id="SSF55486">
    <property type="entry name" value="Metalloproteases ('zincins'), catalytic domain"/>
    <property type="match status" value="1"/>
</dbReference>
<keyword evidence="2 10" id="KW-0645">Protease</keyword>
<dbReference type="STRING" id="947033.Lste_1891"/>
<dbReference type="Gene3D" id="1.10.390.10">
    <property type="entry name" value="Neutral Protease Domain 2"/>
    <property type="match status" value="1"/>
</dbReference>
<feature type="chain" id="PRO_5023157521" description="Neutral metalloproteinase" evidence="10">
    <location>
        <begin position="25"/>
        <end position="549"/>
    </location>
</feature>